<dbReference type="AlphaFoldDB" id="A0A061DBZ3"/>
<dbReference type="KEGG" id="bbig:BBBOND_0405870"/>
<organism evidence="1 2">
    <name type="scientific">Babesia bigemina</name>
    <dbReference type="NCBI Taxonomy" id="5866"/>
    <lineage>
        <taxon>Eukaryota</taxon>
        <taxon>Sar</taxon>
        <taxon>Alveolata</taxon>
        <taxon>Apicomplexa</taxon>
        <taxon>Aconoidasida</taxon>
        <taxon>Piroplasmida</taxon>
        <taxon>Babesiidae</taxon>
        <taxon>Babesia</taxon>
    </lineage>
</organism>
<dbReference type="EMBL" id="LK391711">
    <property type="protein sequence ID" value="CDR98103.1"/>
    <property type="molecule type" value="Genomic_DNA"/>
</dbReference>
<dbReference type="GeneID" id="24566644"/>
<evidence type="ECO:0000313" key="1">
    <source>
        <dbReference type="EMBL" id="CDR98103.1"/>
    </source>
</evidence>
<gene>
    <name evidence="1" type="ORF">BBBOND_0405870</name>
</gene>
<dbReference type="Proteomes" id="UP000033188">
    <property type="component" value="Chromosome 5"/>
</dbReference>
<dbReference type="RefSeq" id="XP_012770289.1">
    <property type="nucleotide sequence ID" value="XM_012914835.1"/>
</dbReference>
<sequence>MIIALLRLAISICRRFGPRTLLEDSFFEELTHAGVAGATLHLCEYSIHMYYVAYKHYCYTYAETFKTRYTAHDYEKHSDSTSISKRSFCYKMLSTIYWLNRVLRVMEDPTTGVYREPSCLRGYRAQTITGVTHI</sequence>
<proteinExistence type="predicted"/>
<dbReference type="VEuPathDB" id="PiroplasmaDB:BBBOND_0405870"/>
<evidence type="ECO:0000313" key="2">
    <source>
        <dbReference type="Proteomes" id="UP000033188"/>
    </source>
</evidence>
<accession>A0A061DBZ3</accession>
<protein>
    <submittedName>
        <fullName evidence="1">Uncharacterized protein</fullName>
    </submittedName>
</protein>
<keyword evidence="2" id="KW-1185">Reference proteome</keyword>
<reference evidence="2" key="1">
    <citation type="journal article" date="2014" name="Nucleic Acids Res.">
        <title>The evolutionary dynamics of variant antigen genes in Babesia reveal a history of genomic innovation underlying host-parasite interaction.</title>
        <authorList>
            <person name="Jackson A.P."/>
            <person name="Otto T.D."/>
            <person name="Darby A."/>
            <person name="Ramaprasad A."/>
            <person name="Xia D."/>
            <person name="Echaide I.E."/>
            <person name="Farber M."/>
            <person name="Gahlot S."/>
            <person name="Gamble J."/>
            <person name="Gupta D."/>
            <person name="Gupta Y."/>
            <person name="Jackson L."/>
            <person name="Malandrin L."/>
            <person name="Malas T.B."/>
            <person name="Moussa E."/>
            <person name="Nair M."/>
            <person name="Reid A.J."/>
            <person name="Sanders M."/>
            <person name="Sharma J."/>
            <person name="Tracey A."/>
            <person name="Quail M.A."/>
            <person name="Weir W."/>
            <person name="Wastling J.M."/>
            <person name="Hall N."/>
            <person name="Willadsen P."/>
            <person name="Lingelbach K."/>
            <person name="Shiels B."/>
            <person name="Tait A."/>
            <person name="Berriman M."/>
            <person name="Allred D.R."/>
            <person name="Pain A."/>
        </authorList>
    </citation>
    <scope>NUCLEOTIDE SEQUENCE [LARGE SCALE GENOMIC DNA]</scope>
    <source>
        <strain evidence="2">Bond</strain>
    </source>
</reference>
<name>A0A061DBZ3_BABBI</name>